<dbReference type="GO" id="GO:0006261">
    <property type="term" value="P:DNA-templated DNA replication"/>
    <property type="evidence" value="ECO:0007669"/>
    <property type="project" value="InterPro"/>
</dbReference>
<keyword evidence="5 6" id="KW-0539">Nucleus</keyword>
<dbReference type="InterPro" id="IPR038749">
    <property type="entry name" value="Sld5_GINS_A"/>
</dbReference>
<feature type="region of interest" description="Disordered" evidence="7">
    <location>
        <begin position="1"/>
        <end position="31"/>
    </location>
</feature>
<dbReference type="CDD" id="cd11711">
    <property type="entry name" value="GINS_A_Sld5"/>
    <property type="match status" value="1"/>
</dbReference>
<dbReference type="OMA" id="ILETAWI"/>
<dbReference type="InterPro" id="IPR036224">
    <property type="entry name" value="GINS_bundle-like_dom_sf"/>
</dbReference>
<comment type="subcellular location">
    <subcellularLocation>
        <location evidence="1 6">Nucleus</location>
    </subcellularLocation>
</comment>
<evidence type="ECO:0000256" key="3">
    <source>
        <dbReference type="ARBA" id="ARBA00014804"/>
    </source>
</evidence>
<gene>
    <name evidence="10" type="ORF">CHC_T00008928001</name>
</gene>
<comment type="function">
    <text evidence="6">The GINS complex plays an essential role in the initiation of DNA replication.</text>
</comment>
<evidence type="ECO:0000256" key="4">
    <source>
        <dbReference type="ARBA" id="ARBA00022705"/>
    </source>
</evidence>
<evidence type="ECO:0000256" key="7">
    <source>
        <dbReference type="SAM" id="MobiDB-lite"/>
    </source>
</evidence>
<protein>
    <recommendedName>
        <fullName evidence="3 6">DNA replication complex GINS protein SLD5</fullName>
    </recommendedName>
</protein>
<dbReference type="GeneID" id="17320081"/>
<evidence type="ECO:0000256" key="5">
    <source>
        <dbReference type="ARBA" id="ARBA00023242"/>
    </source>
</evidence>
<evidence type="ECO:0000313" key="10">
    <source>
        <dbReference type="EMBL" id="CDF32593.1"/>
    </source>
</evidence>
<dbReference type="InterPro" id="IPR031633">
    <property type="entry name" value="SLD5_C"/>
</dbReference>
<dbReference type="PANTHER" id="PTHR21206:SF0">
    <property type="entry name" value="DNA REPLICATION COMPLEX GINS PROTEIN SLD5"/>
    <property type="match status" value="1"/>
</dbReference>
<dbReference type="Pfam" id="PF05916">
    <property type="entry name" value="Sld5"/>
    <property type="match status" value="1"/>
</dbReference>
<dbReference type="Gene3D" id="3.40.5.60">
    <property type="match status" value="1"/>
</dbReference>
<dbReference type="OrthoDB" id="338231at2759"/>
<feature type="domain" description="DNA replication complex GINS protein SLD5 C-terminal" evidence="9">
    <location>
        <begin position="191"/>
        <end position="246"/>
    </location>
</feature>
<evidence type="ECO:0000259" key="8">
    <source>
        <dbReference type="Pfam" id="PF05916"/>
    </source>
</evidence>
<dbReference type="RefSeq" id="XP_005712364.1">
    <property type="nucleotide sequence ID" value="XM_005712307.1"/>
</dbReference>
<dbReference type="SUPFAM" id="SSF160059">
    <property type="entry name" value="PriA/YqbF domain"/>
    <property type="match status" value="1"/>
</dbReference>
<dbReference type="KEGG" id="ccp:CHC_T00008928001"/>
<reference evidence="11" key="1">
    <citation type="journal article" date="2013" name="Proc. Natl. Acad. Sci. U.S.A.">
        <title>Genome structure and metabolic features in the red seaweed Chondrus crispus shed light on evolution of the Archaeplastida.</title>
        <authorList>
            <person name="Collen J."/>
            <person name="Porcel B."/>
            <person name="Carre W."/>
            <person name="Ball S.G."/>
            <person name="Chaparro C."/>
            <person name="Tonon T."/>
            <person name="Barbeyron T."/>
            <person name="Michel G."/>
            <person name="Noel B."/>
            <person name="Valentin K."/>
            <person name="Elias M."/>
            <person name="Artiguenave F."/>
            <person name="Arun A."/>
            <person name="Aury J.M."/>
            <person name="Barbosa-Neto J.F."/>
            <person name="Bothwell J.H."/>
            <person name="Bouget F.Y."/>
            <person name="Brillet L."/>
            <person name="Cabello-Hurtado F."/>
            <person name="Capella-Gutierrez S."/>
            <person name="Charrier B."/>
            <person name="Cladiere L."/>
            <person name="Cock J.M."/>
            <person name="Coelho S.M."/>
            <person name="Colleoni C."/>
            <person name="Czjzek M."/>
            <person name="Da Silva C."/>
            <person name="Delage L."/>
            <person name="Denoeud F."/>
            <person name="Deschamps P."/>
            <person name="Dittami S.M."/>
            <person name="Gabaldon T."/>
            <person name="Gachon C.M."/>
            <person name="Groisillier A."/>
            <person name="Herve C."/>
            <person name="Jabbari K."/>
            <person name="Katinka M."/>
            <person name="Kloareg B."/>
            <person name="Kowalczyk N."/>
            <person name="Labadie K."/>
            <person name="Leblanc C."/>
            <person name="Lopez P.J."/>
            <person name="McLachlan D.H."/>
            <person name="Meslet-Cladiere L."/>
            <person name="Moustafa A."/>
            <person name="Nehr Z."/>
            <person name="Nyvall Collen P."/>
            <person name="Panaud O."/>
            <person name="Partensky F."/>
            <person name="Poulain J."/>
            <person name="Rensing S.A."/>
            <person name="Rousvoal S."/>
            <person name="Samson G."/>
            <person name="Symeonidi A."/>
            <person name="Weissenbach J."/>
            <person name="Zambounis A."/>
            <person name="Wincker P."/>
            <person name="Boyen C."/>
        </authorList>
    </citation>
    <scope>NUCLEOTIDE SEQUENCE [LARGE SCALE GENOMIC DNA]</scope>
    <source>
        <strain evidence="11">cv. Stackhouse</strain>
    </source>
</reference>
<evidence type="ECO:0000313" key="11">
    <source>
        <dbReference type="Proteomes" id="UP000012073"/>
    </source>
</evidence>
<evidence type="ECO:0000256" key="6">
    <source>
        <dbReference type="PIRNR" id="PIRNR007764"/>
    </source>
</evidence>
<dbReference type="Gramene" id="CDF32593">
    <property type="protein sequence ID" value="CDF32593"/>
    <property type="gene ID" value="CHC_T00008928001"/>
</dbReference>
<keyword evidence="11" id="KW-1185">Reference proteome</keyword>
<dbReference type="PANTHER" id="PTHR21206">
    <property type="entry name" value="SLD5 PROTEIN"/>
    <property type="match status" value="1"/>
</dbReference>
<dbReference type="Gene3D" id="1.20.58.1030">
    <property type="match status" value="1"/>
</dbReference>
<dbReference type="InterPro" id="IPR008591">
    <property type="entry name" value="GINS_Sld5"/>
</dbReference>
<dbReference type="STRING" id="2769.R7Q402"/>
<evidence type="ECO:0000256" key="1">
    <source>
        <dbReference type="ARBA" id="ARBA00004123"/>
    </source>
</evidence>
<evidence type="ECO:0000259" key="9">
    <source>
        <dbReference type="Pfam" id="PF16922"/>
    </source>
</evidence>
<dbReference type="GO" id="GO:0000811">
    <property type="term" value="C:GINS complex"/>
    <property type="evidence" value="ECO:0007669"/>
    <property type="project" value="UniProtKB-UniRule"/>
</dbReference>
<dbReference type="GO" id="GO:0000727">
    <property type="term" value="P:double-strand break repair via break-induced replication"/>
    <property type="evidence" value="ECO:0007669"/>
    <property type="project" value="TreeGrafter"/>
</dbReference>
<evidence type="ECO:0000256" key="2">
    <source>
        <dbReference type="ARBA" id="ARBA00008187"/>
    </source>
</evidence>
<feature type="domain" description="GINS subunit" evidence="8">
    <location>
        <begin position="82"/>
        <end position="167"/>
    </location>
</feature>
<comment type="similarity">
    <text evidence="2 6">Belongs to the GINS4/SLD5 family.</text>
</comment>
<keyword evidence="4 6" id="KW-0235">DNA replication</keyword>
<dbReference type="Proteomes" id="UP000012073">
    <property type="component" value="Unassembled WGS sequence"/>
</dbReference>
<dbReference type="PIRSF" id="PIRSF007764">
    <property type="entry name" value="Sld5"/>
    <property type="match status" value="1"/>
</dbReference>
<dbReference type="EMBL" id="HG001524">
    <property type="protein sequence ID" value="CDF32593.1"/>
    <property type="molecule type" value="Genomic_DNA"/>
</dbReference>
<dbReference type="InterPro" id="IPR021151">
    <property type="entry name" value="GINS_A"/>
</dbReference>
<proteinExistence type="inferred from homology"/>
<dbReference type="Pfam" id="PF16922">
    <property type="entry name" value="SLD5_C"/>
    <property type="match status" value="1"/>
</dbReference>
<name>R7Q402_CHOCR</name>
<dbReference type="CDD" id="cd21692">
    <property type="entry name" value="GINS_B_Sld5"/>
    <property type="match status" value="1"/>
</dbReference>
<organism evidence="10 11">
    <name type="scientific">Chondrus crispus</name>
    <name type="common">Carrageen Irish moss</name>
    <name type="synonym">Polymorpha crispa</name>
    <dbReference type="NCBI Taxonomy" id="2769"/>
    <lineage>
        <taxon>Eukaryota</taxon>
        <taxon>Rhodophyta</taxon>
        <taxon>Florideophyceae</taxon>
        <taxon>Rhodymeniophycidae</taxon>
        <taxon>Gigartinales</taxon>
        <taxon>Gigartinaceae</taxon>
        <taxon>Chondrus</taxon>
    </lineage>
</organism>
<accession>R7Q402</accession>
<dbReference type="AlphaFoldDB" id="R7Q402"/>
<dbReference type="SUPFAM" id="SSF158573">
    <property type="entry name" value="GINS helical bundle-like"/>
    <property type="match status" value="1"/>
</dbReference>
<sequence length="246" mass="28047">MGSTNNDDQPRFSFGSMALTEEPGRGPLAIDSHLSHLDPDQLGGQLNETLDKLRTVAVNEYFCPEILPFETETIQAMSSEVKQQTELVEEEEDESVDALSFESQLKRMEIDRINYLLRHYYRMRIKKIEGSVLFIFKDLNTFELLSKHEQNFATGYMDLVEEHFKKSFLSMLPKKVQVLDKDGNVDHATGPNLHKFVFCKVKNSVGSYAVGEEAGDETLDLNQGDILCIRYKSIQQLLMKGDVDLI</sequence>